<protein>
    <recommendedName>
        <fullName evidence="2">Molybdopterin molybdenumtransferase</fullName>
        <ecNumber evidence="2">2.10.1.1</ecNumber>
    </recommendedName>
</protein>
<dbReference type="GO" id="GO:0046872">
    <property type="term" value="F:metal ion binding"/>
    <property type="evidence" value="ECO:0007669"/>
    <property type="project" value="UniProtKB-UniRule"/>
</dbReference>
<feature type="domain" description="MoeA N-terminal and linker" evidence="3">
    <location>
        <begin position="18"/>
        <end position="143"/>
    </location>
</feature>
<accession>A0A6M1LJ72</accession>
<dbReference type="InterPro" id="IPR005110">
    <property type="entry name" value="MoeA_linker/N"/>
</dbReference>
<comment type="cofactor">
    <cofactor evidence="2">
        <name>Mg(2+)</name>
        <dbReference type="ChEBI" id="CHEBI:18420"/>
    </cofactor>
</comment>
<dbReference type="AlphaFoldDB" id="A0A6M1LJ72"/>
<dbReference type="UniPathway" id="UPA00344"/>
<comment type="pathway">
    <text evidence="2">Cofactor biosynthesis; molybdopterin biosynthesis.</text>
</comment>
<dbReference type="SUPFAM" id="SSF63882">
    <property type="entry name" value="MoeA N-terminal region -like"/>
    <property type="match status" value="1"/>
</dbReference>
<sequence length="322" mass="31759">MRALLLAKLAPVAPYRRAPASAIGHVLAEEVRAAAPVPAAPVAMRDGWAVAAAETEGASPYAPVPIPGAALRLGPGQALPPGTDALLDPFDMDGDGPLPLALQQATPGDGVRAPGGEIEAGRVIRAAGESLRAADLPALAALGVREVAVRVPRLALRHADPAVLALLSAWTVAAGAETQDGPPDLVLTQEGGLAEAMTGMGARPGMAAGIGREGGVPAVLLPPLAEDAVAAWLLLGLPALRALAGAAAPAPIRARLARKVASTVGLAELVPLALDGAGVATPLAVGALPLQALSAAAAVLVVPPGAEGYEAGAEIEAEALPR</sequence>
<evidence type="ECO:0000259" key="3">
    <source>
        <dbReference type="Pfam" id="PF03453"/>
    </source>
</evidence>
<dbReference type="InterPro" id="IPR005111">
    <property type="entry name" value="MoeA_C_domain_IV"/>
</dbReference>
<keyword evidence="2" id="KW-0808">Transferase</keyword>
<keyword evidence="6" id="KW-1185">Reference proteome</keyword>
<organism evidence="5 6">
    <name type="scientific">Falsiroseomonas algicola</name>
    <dbReference type="NCBI Taxonomy" id="2716930"/>
    <lineage>
        <taxon>Bacteria</taxon>
        <taxon>Pseudomonadati</taxon>
        <taxon>Pseudomonadota</taxon>
        <taxon>Alphaproteobacteria</taxon>
        <taxon>Acetobacterales</taxon>
        <taxon>Roseomonadaceae</taxon>
        <taxon>Falsiroseomonas</taxon>
    </lineage>
</organism>
<dbReference type="Gene3D" id="3.90.105.10">
    <property type="entry name" value="Molybdopterin biosynthesis moea protein, domain 2"/>
    <property type="match status" value="1"/>
</dbReference>
<keyword evidence="1 2" id="KW-0501">Molybdenum cofactor biosynthesis</keyword>
<evidence type="ECO:0000256" key="2">
    <source>
        <dbReference type="RuleBase" id="RU365090"/>
    </source>
</evidence>
<dbReference type="Gene3D" id="2.40.340.10">
    <property type="entry name" value="MoeA, C-terminal, domain IV"/>
    <property type="match status" value="1"/>
</dbReference>
<comment type="caution">
    <text evidence="5">The sequence shown here is derived from an EMBL/GenBank/DDBJ whole genome shotgun (WGS) entry which is preliminary data.</text>
</comment>
<keyword evidence="2" id="KW-0479">Metal-binding</keyword>
<dbReference type="Proteomes" id="UP000475385">
    <property type="component" value="Unassembled WGS sequence"/>
</dbReference>
<comment type="catalytic activity">
    <reaction evidence="2">
        <text>adenylyl-molybdopterin + molybdate = Mo-molybdopterin + AMP + H(+)</text>
        <dbReference type="Rhea" id="RHEA:35047"/>
        <dbReference type="ChEBI" id="CHEBI:15378"/>
        <dbReference type="ChEBI" id="CHEBI:36264"/>
        <dbReference type="ChEBI" id="CHEBI:62727"/>
        <dbReference type="ChEBI" id="CHEBI:71302"/>
        <dbReference type="ChEBI" id="CHEBI:456215"/>
    </reaction>
</comment>
<reference evidence="5 6" key="1">
    <citation type="submission" date="2020-02" db="EMBL/GenBank/DDBJ databases">
        <authorList>
            <person name="Kim H.M."/>
            <person name="Jeon C.O."/>
        </authorList>
    </citation>
    <scope>NUCLEOTIDE SEQUENCE [LARGE SCALE GENOMIC DNA]</scope>
    <source>
        <strain evidence="5 6">PeD5</strain>
    </source>
</reference>
<dbReference type="Pfam" id="PF03454">
    <property type="entry name" value="MoeA_C"/>
    <property type="match status" value="1"/>
</dbReference>
<dbReference type="GO" id="GO:0061599">
    <property type="term" value="F:molybdopterin molybdotransferase activity"/>
    <property type="evidence" value="ECO:0007669"/>
    <property type="project" value="UniProtKB-UniRule"/>
</dbReference>
<keyword evidence="2" id="KW-0500">Molybdenum</keyword>
<proteinExistence type="inferred from homology"/>
<reference evidence="5 6" key="2">
    <citation type="submission" date="2020-03" db="EMBL/GenBank/DDBJ databases">
        <title>Roseomonas stagni sp. nov., isolated from pond water in Japan.</title>
        <authorList>
            <person name="Furuhata K."/>
            <person name="Miyamoto H."/>
            <person name="Goto K."/>
        </authorList>
    </citation>
    <scope>NUCLEOTIDE SEQUENCE [LARGE SCALE GENOMIC DNA]</scope>
    <source>
        <strain evidence="5 6">PeD5</strain>
    </source>
</reference>
<dbReference type="EC" id="2.10.1.1" evidence="2"/>
<dbReference type="RefSeq" id="WP_164694260.1">
    <property type="nucleotide sequence ID" value="NZ_JAAIKB010000003.1"/>
</dbReference>
<evidence type="ECO:0000313" key="5">
    <source>
        <dbReference type="EMBL" id="NGM20363.1"/>
    </source>
</evidence>
<dbReference type="PANTHER" id="PTHR10192">
    <property type="entry name" value="MOLYBDOPTERIN BIOSYNTHESIS PROTEIN"/>
    <property type="match status" value="1"/>
</dbReference>
<dbReference type="InterPro" id="IPR036688">
    <property type="entry name" value="MoeA_C_domain_IV_sf"/>
</dbReference>
<dbReference type="SUPFAM" id="SSF63867">
    <property type="entry name" value="MoeA C-terminal domain-like"/>
    <property type="match status" value="1"/>
</dbReference>
<dbReference type="GO" id="GO:0005829">
    <property type="term" value="C:cytosol"/>
    <property type="evidence" value="ECO:0007669"/>
    <property type="project" value="TreeGrafter"/>
</dbReference>
<dbReference type="PANTHER" id="PTHR10192:SF5">
    <property type="entry name" value="GEPHYRIN"/>
    <property type="match status" value="1"/>
</dbReference>
<dbReference type="Pfam" id="PF03453">
    <property type="entry name" value="MoeA_N"/>
    <property type="match status" value="1"/>
</dbReference>
<evidence type="ECO:0000313" key="6">
    <source>
        <dbReference type="Proteomes" id="UP000475385"/>
    </source>
</evidence>
<dbReference type="InterPro" id="IPR038987">
    <property type="entry name" value="MoeA-like"/>
</dbReference>
<gene>
    <name evidence="5" type="ORF">G3576_10085</name>
</gene>
<comment type="function">
    <text evidence="2">Catalyzes the insertion of molybdate into adenylated molybdopterin with the concomitant release of AMP.</text>
</comment>
<name>A0A6M1LJ72_9PROT</name>
<feature type="domain" description="MoeA C-terminal" evidence="4">
    <location>
        <begin position="253"/>
        <end position="318"/>
    </location>
</feature>
<dbReference type="GO" id="GO:0006777">
    <property type="term" value="P:Mo-molybdopterin cofactor biosynthetic process"/>
    <property type="evidence" value="ECO:0007669"/>
    <property type="project" value="UniProtKB-UniRule"/>
</dbReference>
<dbReference type="EMBL" id="JAAIKB010000003">
    <property type="protein sequence ID" value="NGM20363.1"/>
    <property type="molecule type" value="Genomic_DNA"/>
</dbReference>
<evidence type="ECO:0000259" key="4">
    <source>
        <dbReference type="Pfam" id="PF03454"/>
    </source>
</evidence>
<evidence type="ECO:0000256" key="1">
    <source>
        <dbReference type="ARBA" id="ARBA00023150"/>
    </source>
</evidence>
<comment type="similarity">
    <text evidence="2">Belongs to the MoeA family.</text>
</comment>
<keyword evidence="2" id="KW-0460">Magnesium</keyword>
<dbReference type="InterPro" id="IPR036135">
    <property type="entry name" value="MoeA_linker/N_sf"/>
</dbReference>